<evidence type="ECO:0000313" key="2">
    <source>
        <dbReference type="Proteomes" id="UP000325292"/>
    </source>
</evidence>
<keyword evidence="2" id="KW-1185">Reference proteome</keyword>
<protein>
    <submittedName>
        <fullName evidence="1">Uncharacterized protein</fullName>
    </submittedName>
</protein>
<name>A0ABM6RNC5_9FIRM</name>
<gene>
    <name evidence="1" type="ORF">BXT84_01735</name>
</gene>
<organism evidence="1 2">
    <name type="scientific">Sulfobacillus thermotolerans</name>
    <dbReference type="NCBI Taxonomy" id="338644"/>
    <lineage>
        <taxon>Bacteria</taxon>
        <taxon>Bacillati</taxon>
        <taxon>Bacillota</taxon>
        <taxon>Clostridia</taxon>
        <taxon>Eubacteriales</taxon>
        <taxon>Clostridiales Family XVII. Incertae Sedis</taxon>
        <taxon>Sulfobacillus</taxon>
    </lineage>
</organism>
<dbReference type="EMBL" id="CP019454">
    <property type="protein sequence ID" value="AUW92832.1"/>
    <property type="molecule type" value="Genomic_DNA"/>
</dbReference>
<accession>A0ABM6RNC5</accession>
<reference evidence="1 2" key="1">
    <citation type="journal article" date="2019" name="Sci. Rep.">
        <title>Sulfobacillus thermotolerans: new insights into resistance and metabolic capacities of acidophilic chemolithotrophs.</title>
        <authorList>
            <person name="Panyushkina A.E."/>
            <person name="Babenko V.V."/>
            <person name="Nikitina A.S."/>
            <person name="Selezneva O.V."/>
            <person name="Tsaplina I.A."/>
            <person name="Letarova M.A."/>
            <person name="Kostryukova E.S."/>
            <person name="Letarov A.V."/>
        </authorList>
    </citation>
    <scope>NUCLEOTIDE SEQUENCE [LARGE SCALE GENOMIC DNA]</scope>
    <source>
        <strain evidence="1 2">Kr1</strain>
    </source>
</reference>
<sequence>MAIKIVSTGHDRYVLTEVPINRSVVEKLQTYREEDWPHVVLLALMTGMALVGRQGAGRSSEIREPGRNVVPPQDMRRYLEEGFHQLLSGWEERIVRDFEALLSDLGERR</sequence>
<proteinExistence type="predicted"/>
<dbReference type="Proteomes" id="UP000325292">
    <property type="component" value="Chromosome"/>
</dbReference>
<evidence type="ECO:0000313" key="1">
    <source>
        <dbReference type="EMBL" id="AUW92832.1"/>
    </source>
</evidence>